<dbReference type="Proteomes" id="UP001501612">
    <property type="component" value="Unassembled WGS sequence"/>
</dbReference>
<gene>
    <name evidence="8" type="ORF">GCM10009737_23750</name>
</gene>
<evidence type="ECO:0000313" key="9">
    <source>
        <dbReference type="Proteomes" id="UP001501612"/>
    </source>
</evidence>
<dbReference type="InterPro" id="IPR013783">
    <property type="entry name" value="Ig-like_fold"/>
</dbReference>
<keyword evidence="4" id="KW-0378">Hydrolase</keyword>
<dbReference type="SUPFAM" id="SSF141072">
    <property type="entry name" value="CalX-like"/>
    <property type="match status" value="1"/>
</dbReference>
<accession>A0ABP5ATY2</accession>
<comment type="caution">
    <text evidence="8">The sequence shown here is derived from an EMBL/GenBank/DDBJ whole genome shotgun (WGS) entry which is preliminary data.</text>
</comment>
<dbReference type="SUPFAM" id="SSF49265">
    <property type="entry name" value="Fibronectin type III"/>
    <property type="match status" value="1"/>
</dbReference>
<evidence type="ECO:0000256" key="4">
    <source>
        <dbReference type="ARBA" id="ARBA00023295"/>
    </source>
</evidence>
<keyword evidence="2" id="KW-0677">Repeat</keyword>
<evidence type="ECO:0000256" key="5">
    <source>
        <dbReference type="ARBA" id="ARBA00023326"/>
    </source>
</evidence>
<dbReference type="Pfam" id="PF03160">
    <property type="entry name" value="Calx-beta"/>
    <property type="match status" value="1"/>
</dbReference>
<keyword evidence="4" id="KW-0326">Glycosidase</keyword>
<dbReference type="InterPro" id="IPR003961">
    <property type="entry name" value="FN3_dom"/>
</dbReference>
<keyword evidence="1 6" id="KW-0732">Signal</keyword>
<keyword evidence="9" id="KW-1185">Reference proteome</keyword>
<keyword evidence="5" id="KW-0624">Polysaccharide degradation</keyword>
<evidence type="ECO:0000313" key="8">
    <source>
        <dbReference type="EMBL" id="GAA1921522.1"/>
    </source>
</evidence>
<reference evidence="9" key="1">
    <citation type="journal article" date="2019" name="Int. J. Syst. Evol. Microbiol.">
        <title>The Global Catalogue of Microorganisms (GCM) 10K type strain sequencing project: providing services to taxonomists for standard genome sequencing and annotation.</title>
        <authorList>
            <consortium name="The Broad Institute Genomics Platform"/>
            <consortium name="The Broad Institute Genome Sequencing Center for Infectious Disease"/>
            <person name="Wu L."/>
            <person name="Ma J."/>
        </authorList>
    </citation>
    <scope>NUCLEOTIDE SEQUENCE [LARGE SCALE GENOMIC DNA]</scope>
    <source>
        <strain evidence="9">JCM 14046</strain>
    </source>
</reference>
<name>A0ABP5ATY2_9ACTN</name>
<dbReference type="CDD" id="cd00063">
    <property type="entry name" value="FN3"/>
    <property type="match status" value="1"/>
</dbReference>
<dbReference type="Gene3D" id="2.60.40.10">
    <property type="entry name" value="Immunoglobulins"/>
    <property type="match status" value="1"/>
</dbReference>
<organism evidence="8 9">
    <name type="scientific">Nocardioides lentus</name>
    <dbReference type="NCBI Taxonomy" id="338077"/>
    <lineage>
        <taxon>Bacteria</taxon>
        <taxon>Bacillati</taxon>
        <taxon>Actinomycetota</taxon>
        <taxon>Actinomycetes</taxon>
        <taxon>Propionibacteriales</taxon>
        <taxon>Nocardioidaceae</taxon>
        <taxon>Nocardioides</taxon>
    </lineage>
</organism>
<protein>
    <recommendedName>
        <fullName evidence="7">Fibronectin type-III domain-containing protein</fullName>
    </recommendedName>
</protein>
<evidence type="ECO:0000256" key="2">
    <source>
        <dbReference type="ARBA" id="ARBA00022737"/>
    </source>
</evidence>
<dbReference type="InterPro" id="IPR038081">
    <property type="entry name" value="CalX-like_sf"/>
</dbReference>
<feature type="signal peptide" evidence="6">
    <location>
        <begin position="1"/>
        <end position="28"/>
    </location>
</feature>
<evidence type="ECO:0000259" key="7">
    <source>
        <dbReference type="PROSITE" id="PS50853"/>
    </source>
</evidence>
<dbReference type="Gene3D" id="2.60.40.2030">
    <property type="match status" value="1"/>
</dbReference>
<evidence type="ECO:0000256" key="6">
    <source>
        <dbReference type="SAM" id="SignalP"/>
    </source>
</evidence>
<dbReference type="PROSITE" id="PS50853">
    <property type="entry name" value="FN3"/>
    <property type="match status" value="1"/>
</dbReference>
<proteinExistence type="predicted"/>
<feature type="chain" id="PRO_5045827412" description="Fibronectin type-III domain-containing protein" evidence="6">
    <location>
        <begin position="29"/>
        <end position="383"/>
    </location>
</feature>
<dbReference type="InterPro" id="IPR003644">
    <property type="entry name" value="Calx_beta"/>
</dbReference>
<evidence type="ECO:0000256" key="3">
    <source>
        <dbReference type="ARBA" id="ARBA00022837"/>
    </source>
</evidence>
<evidence type="ECO:0000256" key="1">
    <source>
        <dbReference type="ARBA" id="ARBA00022729"/>
    </source>
</evidence>
<dbReference type="InterPro" id="IPR036116">
    <property type="entry name" value="FN3_sf"/>
</dbReference>
<keyword evidence="3" id="KW-0106">Calcium</keyword>
<dbReference type="EMBL" id="BAAAMY010000005">
    <property type="protein sequence ID" value="GAA1921522.1"/>
    <property type="molecule type" value="Genomic_DNA"/>
</dbReference>
<feature type="domain" description="Fibronectin type-III" evidence="7">
    <location>
        <begin position="34"/>
        <end position="126"/>
    </location>
</feature>
<sequence length="383" mass="42207">MARGVTAAILSAAVVLVASLPSVRPAAAEPPARVPAPTEVEADAKGRDVTIRWRAVDDPRVVAYQVSVMADWQWDTEQKIRVPQGQDPSAHFSDLPMMEEHRATVSAVTDSGPWSDSVQVNFTPVAEVTVEESGPLVQVGDGHDRPRPGLGSGQAYERRVWFRLSEPMPLPVRLRPYLIEQQTHGNDFGPDAVSHDQGFPASADDPLVVPAGAIRGFFVIKHWGDDWRRFEWSRSVFGLTSSEVGLGWDGGPPVGALDVDRVRVEHLMYEDDPHRWPLVVDGTLGVEAGATARVPLRLRSPAVRRTVLSVRTMEGSARAGRDFRVRRETVTIRPGSRTAWLHVPTFRRGMASRVREFRVQVTAARGQSARVVKRSGATVRIRP</sequence>
<keyword evidence="5" id="KW-0119">Carbohydrate metabolism</keyword>